<name>A0A8J4PL93_9MYCE</name>
<organism evidence="2 3">
    <name type="scientific">Polysphondylium violaceum</name>
    <dbReference type="NCBI Taxonomy" id="133409"/>
    <lineage>
        <taxon>Eukaryota</taxon>
        <taxon>Amoebozoa</taxon>
        <taxon>Evosea</taxon>
        <taxon>Eumycetozoa</taxon>
        <taxon>Dictyostelia</taxon>
        <taxon>Dictyosteliales</taxon>
        <taxon>Dictyosteliaceae</taxon>
        <taxon>Polysphondylium</taxon>
    </lineage>
</organism>
<evidence type="ECO:0000313" key="2">
    <source>
        <dbReference type="EMBL" id="KAF2069957.1"/>
    </source>
</evidence>
<evidence type="ECO:0008006" key="4">
    <source>
        <dbReference type="Google" id="ProtNLM"/>
    </source>
</evidence>
<dbReference type="EMBL" id="AJWJ01000566">
    <property type="protein sequence ID" value="KAF2069957.1"/>
    <property type="molecule type" value="Genomic_DNA"/>
</dbReference>
<keyword evidence="3" id="KW-1185">Reference proteome</keyword>
<dbReference type="PANTHER" id="PTHR32134:SF92">
    <property type="entry name" value="FNIP REPEAT-CONTAINING PROTEIN"/>
    <property type="match status" value="1"/>
</dbReference>
<dbReference type="PANTHER" id="PTHR32134">
    <property type="entry name" value="FNIP REPEAT-CONTAINING PROTEIN"/>
    <property type="match status" value="1"/>
</dbReference>
<gene>
    <name evidence="2" type="ORF">CYY_008721</name>
</gene>
<dbReference type="AlphaFoldDB" id="A0A8J4PL93"/>
<dbReference type="InterPro" id="IPR051251">
    <property type="entry name" value="STK_FNIP-Repeat"/>
</dbReference>
<dbReference type="Pfam" id="PF05725">
    <property type="entry name" value="FNIP"/>
    <property type="match status" value="4"/>
</dbReference>
<protein>
    <recommendedName>
        <fullName evidence="4">FNIP repeat-containing protein</fullName>
    </recommendedName>
</protein>
<dbReference type="InterPro" id="IPR008615">
    <property type="entry name" value="FNIP"/>
</dbReference>
<evidence type="ECO:0000313" key="3">
    <source>
        <dbReference type="Proteomes" id="UP000695562"/>
    </source>
</evidence>
<dbReference type="OrthoDB" id="29321at2759"/>
<dbReference type="Proteomes" id="UP000695562">
    <property type="component" value="Unassembled WGS sequence"/>
</dbReference>
<comment type="caution">
    <text evidence="2">The sequence shown here is derived from an EMBL/GenBank/DDBJ whole genome shotgun (WGS) entry which is preliminary data.</text>
</comment>
<keyword evidence="1" id="KW-0677">Repeat</keyword>
<reference evidence="2" key="1">
    <citation type="submission" date="2020-01" db="EMBL/GenBank/DDBJ databases">
        <title>Development of genomics and gene disruption for Polysphondylium violaceum indicates a role for the polyketide synthase stlB in stalk morphogenesis.</title>
        <authorList>
            <person name="Narita B."/>
            <person name="Kawabe Y."/>
            <person name="Kin K."/>
            <person name="Saito T."/>
            <person name="Gibbs R."/>
            <person name="Kuspa A."/>
            <person name="Muzny D."/>
            <person name="Queller D."/>
            <person name="Richards S."/>
            <person name="Strassman J."/>
            <person name="Sucgang R."/>
            <person name="Worley K."/>
            <person name="Schaap P."/>
        </authorList>
    </citation>
    <scope>NUCLEOTIDE SEQUENCE</scope>
    <source>
        <strain evidence="2">QSvi11</strain>
    </source>
</reference>
<accession>A0A8J4PL93</accession>
<sequence>MSQENQLSINSKTLQWNSPLSSDTFNRDEILSYKVRYDRNIDIQVPEGFKRLSIEFPCQLKRFVPPIIPNTICYLDFSIGEEQSLMDSSPHIVSMVKKISIPSSVVSLSIMILAKIEKDRVNFLNQLLFDRDEGDSDPVVVKKSRKLNNYSKETTAEASSPSSSSSPSFIPSTVKTLSIYWVDQFLLDHLPKSIETLILYGIGDYTQFNVHPKKVIVKPSDRLYNFPPTLQSVYFSFAYQPIKFVNQQGSFNQLEENLPIGTSYYPSEGNLVYLELGINDPELLFEKAFPNTLKYLDVMLSYFLSYKGYLPKSVEYLNIFYNSNTFKHPNMPILVPSTLKYLQILERLVPLIQVVDQEDYYAKVNEFNQVDDSKLTKLAFLDIVDPTRKTANYFNRPYSVPKGIQELTITTPMTLVKNFVPASINKLTIVCKDWHLQIHVENLPKRLGHLELDCLKSNLNSITTPDEKMKMFFQDSTCEYSSLSQQQISQHTYSIEINSLVVKNVNRDGESFTVDKCVIFYSKISQYFSPNQSSLVNLEMALNIDSLSDDIKDLTLSYYFNKPLLSKIIQQPIINADDAENQRFLSPLIPSSDMFFLIWRNKYLKNIVLHQFIHPSNQLVEYSKPVMGSTTILLNEPKSIWNWSIPSKTTKIVVDPYILTFLTKSIPPKIGKLLDGKYHVHIKSKAIPHDTTHLIWPLNEIIQPNTLPNGLISIIFNNDFNVPIIPNSIPDTVLSMRFGINFTSVDLDLVSFPPNLQYLYLSYSYCRPIKPNTLPNTLKLFEIGYGTVKNNDFSFLPPSCDHLSLLVSNLNNQQQASNFTNLPSHVKYLKAVFLNDSHLGFFRNTFLSPTSIKCVTVSEKQTKHLSFHQVSATQFPNYNTCNSNNNDNDTSKTQVKRIKESIRLHINIEVNEIIKPNTLIDQIKSITFGSTFNQPILANSIPPFVETIIFGEAYDQPFMNADILPRNLVKLVFGSGFNRPIDFISSLMSLEELEFGKEFYQLLKKDTLPQNINKLVFKSGYYHRKLLNWIPSSVTDLTFGDNLVKSPISLSLPIDQVPSSITRLTLCDNQSINSVALIPSSIKHLRLGPCQFFKGKIPLTVESLELGNGYNQYPLHLLIPLQNNYL</sequence>
<proteinExistence type="predicted"/>
<evidence type="ECO:0000256" key="1">
    <source>
        <dbReference type="ARBA" id="ARBA00022737"/>
    </source>
</evidence>